<evidence type="ECO:0000313" key="3">
    <source>
        <dbReference type="Proteomes" id="UP000215914"/>
    </source>
</evidence>
<dbReference type="Gramene" id="mRNA:HanXRQr2_Chr09g0364721">
    <property type="protein sequence ID" value="mRNA:HanXRQr2_Chr09g0364721"/>
    <property type="gene ID" value="HanXRQr2_Chr09g0364721"/>
</dbReference>
<accession>A0A9K3I1R7</accession>
<dbReference type="AlphaFoldDB" id="A0A9K3I1R7"/>
<evidence type="ECO:0000313" key="2">
    <source>
        <dbReference type="EMBL" id="KAF5788913.1"/>
    </source>
</evidence>
<protein>
    <recommendedName>
        <fullName evidence="4">Secreted protein</fullName>
    </recommendedName>
</protein>
<evidence type="ECO:0008006" key="4">
    <source>
        <dbReference type="Google" id="ProtNLM"/>
    </source>
</evidence>
<gene>
    <name evidence="2" type="ORF">HanXRQr2_Chr09g0364721</name>
</gene>
<name>A0A9K3I1R7_HELAN</name>
<dbReference type="Proteomes" id="UP000215914">
    <property type="component" value="Unassembled WGS sequence"/>
</dbReference>
<comment type="caution">
    <text evidence="2">The sequence shown here is derived from an EMBL/GenBank/DDBJ whole genome shotgun (WGS) entry which is preliminary data.</text>
</comment>
<dbReference type="EMBL" id="MNCJ02000324">
    <property type="protein sequence ID" value="KAF5788913.1"/>
    <property type="molecule type" value="Genomic_DNA"/>
</dbReference>
<organism evidence="2 3">
    <name type="scientific">Helianthus annuus</name>
    <name type="common">Common sunflower</name>
    <dbReference type="NCBI Taxonomy" id="4232"/>
    <lineage>
        <taxon>Eukaryota</taxon>
        <taxon>Viridiplantae</taxon>
        <taxon>Streptophyta</taxon>
        <taxon>Embryophyta</taxon>
        <taxon>Tracheophyta</taxon>
        <taxon>Spermatophyta</taxon>
        <taxon>Magnoliopsida</taxon>
        <taxon>eudicotyledons</taxon>
        <taxon>Gunneridae</taxon>
        <taxon>Pentapetalae</taxon>
        <taxon>asterids</taxon>
        <taxon>campanulids</taxon>
        <taxon>Asterales</taxon>
        <taxon>Asteraceae</taxon>
        <taxon>Asteroideae</taxon>
        <taxon>Heliantheae alliance</taxon>
        <taxon>Heliantheae</taxon>
        <taxon>Helianthus</taxon>
    </lineage>
</organism>
<reference evidence="2" key="2">
    <citation type="submission" date="2020-06" db="EMBL/GenBank/DDBJ databases">
        <title>Helianthus annuus Genome sequencing and assembly Release 2.</title>
        <authorList>
            <person name="Gouzy J."/>
            <person name="Langlade N."/>
            <person name="Munos S."/>
        </authorList>
    </citation>
    <scope>NUCLEOTIDE SEQUENCE</scope>
    <source>
        <tissue evidence="2">Leaves</tissue>
    </source>
</reference>
<reference evidence="2" key="1">
    <citation type="journal article" date="2017" name="Nature">
        <title>The sunflower genome provides insights into oil metabolism, flowering and Asterid evolution.</title>
        <authorList>
            <person name="Badouin H."/>
            <person name="Gouzy J."/>
            <person name="Grassa C.J."/>
            <person name="Murat F."/>
            <person name="Staton S.E."/>
            <person name="Cottret L."/>
            <person name="Lelandais-Briere C."/>
            <person name="Owens G.L."/>
            <person name="Carrere S."/>
            <person name="Mayjonade B."/>
            <person name="Legrand L."/>
            <person name="Gill N."/>
            <person name="Kane N.C."/>
            <person name="Bowers J.E."/>
            <person name="Hubner S."/>
            <person name="Bellec A."/>
            <person name="Berard A."/>
            <person name="Berges H."/>
            <person name="Blanchet N."/>
            <person name="Boniface M.C."/>
            <person name="Brunel D."/>
            <person name="Catrice O."/>
            <person name="Chaidir N."/>
            <person name="Claudel C."/>
            <person name="Donnadieu C."/>
            <person name="Faraut T."/>
            <person name="Fievet G."/>
            <person name="Helmstetter N."/>
            <person name="King M."/>
            <person name="Knapp S.J."/>
            <person name="Lai Z."/>
            <person name="Le Paslier M.C."/>
            <person name="Lippi Y."/>
            <person name="Lorenzon L."/>
            <person name="Mandel J.R."/>
            <person name="Marage G."/>
            <person name="Marchand G."/>
            <person name="Marquand E."/>
            <person name="Bret-Mestries E."/>
            <person name="Morien E."/>
            <person name="Nambeesan S."/>
            <person name="Nguyen T."/>
            <person name="Pegot-Espagnet P."/>
            <person name="Pouilly N."/>
            <person name="Raftis F."/>
            <person name="Sallet E."/>
            <person name="Schiex T."/>
            <person name="Thomas J."/>
            <person name="Vandecasteele C."/>
            <person name="Vares D."/>
            <person name="Vear F."/>
            <person name="Vautrin S."/>
            <person name="Crespi M."/>
            <person name="Mangin B."/>
            <person name="Burke J.M."/>
            <person name="Salse J."/>
            <person name="Munos S."/>
            <person name="Vincourt P."/>
            <person name="Rieseberg L.H."/>
            <person name="Langlade N.B."/>
        </authorList>
    </citation>
    <scope>NUCLEOTIDE SEQUENCE</scope>
    <source>
        <tissue evidence="2">Leaves</tissue>
    </source>
</reference>
<feature type="signal peptide" evidence="1">
    <location>
        <begin position="1"/>
        <end position="22"/>
    </location>
</feature>
<proteinExistence type="predicted"/>
<feature type="chain" id="PRO_5039885492" description="Secreted protein" evidence="1">
    <location>
        <begin position="23"/>
        <end position="65"/>
    </location>
</feature>
<keyword evidence="1" id="KW-0732">Signal</keyword>
<sequence>MSSRWLLLQLVQLNLCIRSVLLSNFCIQWFAFANCVPDEIVEDHYYNALAFHSLGSTISPVNNQC</sequence>
<evidence type="ECO:0000256" key="1">
    <source>
        <dbReference type="SAM" id="SignalP"/>
    </source>
</evidence>
<keyword evidence="3" id="KW-1185">Reference proteome</keyword>